<dbReference type="InterPro" id="IPR012349">
    <property type="entry name" value="Split_barrel_FMN-bd"/>
</dbReference>
<evidence type="ECO:0000313" key="2">
    <source>
        <dbReference type="EMBL" id="CEM52485.1"/>
    </source>
</evidence>
<dbReference type="InterPro" id="IPR011576">
    <property type="entry name" value="Pyridox_Oxase_N"/>
</dbReference>
<organism evidence="2">
    <name type="scientific">Chromera velia CCMP2878</name>
    <dbReference type="NCBI Taxonomy" id="1169474"/>
    <lineage>
        <taxon>Eukaryota</taxon>
        <taxon>Sar</taxon>
        <taxon>Alveolata</taxon>
        <taxon>Colpodellida</taxon>
        <taxon>Chromeraceae</taxon>
        <taxon>Chromera</taxon>
    </lineage>
</organism>
<sequence>MGKTYPEIPKHIVPLLERLPLYFVASAPNDLNGHVNLSPKQHNGSFCILDGVTVAYLDLSGSGAETAAHIAENGRLTIMFCTTEEEDAPNIIRLYGKAEIVWPQEVFSAPEWKGKFPSHLLEHPGFRAVYKLHVDRVQTSCGYAVPIMSFKRHRKVLDEYSEKKGKDEMFHYQVYKNSFSIDGKKGLAQMRPGAVPVVMQEEGGFFLGIEKQKVSVTDSAGKLLSDLENFLQAYSTPICCFALGLATGAVLAKRKFASGA</sequence>
<name>A0A0G4I645_9ALVE</name>
<dbReference type="Pfam" id="PF01243">
    <property type="entry name" value="PNPOx_N"/>
    <property type="match status" value="1"/>
</dbReference>
<protein>
    <recommendedName>
        <fullName evidence="1">Pyridoxamine 5'-phosphate oxidase N-terminal domain-containing protein</fullName>
    </recommendedName>
</protein>
<dbReference type="VEuPathDB" id="CryptoDB:Cvel_11303"/>
<dbReference type="EMBL" id="CDMZ01005265">
    <property type="protein sequence ID" value="CEM52485.1"/>
    <property type="molecule type" value="Genomic_DNA"/>
</dbReference>
<dbReference type="Gene3D" id="2.30.110.10">
    <property type="entry name" value="Electron Transport, Fmn-binding Protein, Chain A"/>
    <property type="match status" value="1"/>
</dbReference>
<dbReference type="PANTHER" id="PTHR39336">
    <property type="entry name" value="PYRIDOXAMINE PHOSPHATE OXIDASE FAMILY PROTEIN (AFU_ORTHOLOGUE AFUA_6G11440)"/>
    <property type="match status" value="1"/>
</dbReference>
<gene>
    <name evidence="2" type="ORF">Cvel_11303</name>
</gene>
<reference evidence="2" key="1">
    <citation type="submission" date="2014-11" db="EMBL/GenBank/DDBJ databases">
        <authorList>
            <person name="Otto D Thomas"/>
            <person name="Naeem Raeece"/>
        </authorList>
    </citation>
    <scope>NUCLEOTIDE SEQUENCE</scope>
</reference>
<accession>A0A0G4I645</accession>
<feature type="domain" description="Pyridoxamine 5'-phosphate oxidase N-terminal" evidence="1">
    <location>
        <begin position="9"/>
        <end position="140"/>
    </location>
</feature>
<dbReference type="PANTHER" id="PTHR39336:SF1">
    <property type="entry name" value="PYRIDOXAMINE PHOSPHATE OXIDASE FAMILY PROTEIN (AFU_ORTHOLOGUE AFUA_6G11440)"/>
    <property type="match status" value="1"/>
</dbReference>
<dbReference type="AlphaFoldDB" id="A0A0G4I645"/>
<evidence type="ECO:0000259" key="1">
    <source>
        <dbReference type="Pfam" id="PF01243"/>
    </source>
</evidence>
<dbReference type="SUPFAM" id="SSF50475">
    <property type="entry name" value="FMN-binding split barrel"/>
    <property type="match status" value="1"/>
</dbReference>
<proteinExistence type="predicted"/>